<dbReference type="PROSITE" id="PS00061">
    <property type="entry name" value="ADH_SHORT"/>
    <property type="match status" value="1"/>
</dbReference>
<dbReference type="InterPro" id="IPR050259">
    <property type="entry name" value="SDR"/>
</dbReference>
<dbReference type="RefSeq" id="WP_092342986.1">
    <property type="nucleotide sequence ID" value="NZ_FLSL01000100.1"/>
</dbReference>
<keyword evidence="2" id="KW-0560">Oxidoreductase</keyword>
<evidence type="ECO:0000313" key="5">
    <source>
        <dbReference type="Proteomes" id="UP000198651"/>
    </source>
</evidence>
<dbReference type="GO" id="GO:0016491">
    <property type="term" value="F:oxidoreductase activity"/>
    <property type="evidence" value="ECO:0007669"/>
    <property type="project" value="UniProtKB-KW"/>
</dbReference>
<dbReference type="FunFam" id="3.40.50.720:FF:000173">
    <property type="entry name" value="3-oxoacyl-[acyl-carrier protein] reductase"/>
    <property type="match status" value="1"/>
</dbReference>
<gene>
    <name evidence="4" type="primary">fabG_2</name>
    <name evidence="4" type="ORF">Ark11_0761</name>
</gene>
<accession>A0A0S4M4F4</accession>
<name>A0A0S4M4F4_9BURK</name>
<dbReference type="SUPFAM" id="SSF51735">
    <property type="entry name" value="NAD(P)-binding Rossmann-fold domains"/>
    <property type="match status" value="1"/>
</dbReference>
<dbReference type="OrthoDB" id="9805904at2"/>
<dbReference type="PANTHER" id="PTHR42879">
    <property type="entry name" value="3-OXOACYL-(ACYL-CARRIER-PROTEIN) REDUCTASE"/>
    <property type="match status" value="1"/>
</dbReference>
<reference evidence="5" key="1">
    <citation type="submission" date="2015-11" db="EMBL/GenBank/DDBJ databases">
        <authorList>
            <person name="Seth-Smith H.M.B."/>
        </authorList>
    </citation>
    <scope>NUCLEOTIDE SEQUENCE [LARGE SCALE GENOMIC DNA]</scope>
    <source>
        <strain evidence="5">2013Ark11</strain>
    </source>
</reference>
<evidence type="ECO:0000256" key="1">
    <source>
        <dbReference type="ARBA" id="ARBA00006484"/>
    </source>
</evidence>
<dbReference type="NCBIfam" id="NF009466">
    <property type="entry name" value="PRK12826.1-2"/>
    <property type="match status" value="1"/>
</dbReference>
<dbReference type="STRING" id="1561003.Ark11_0761"/>
<dbReference type="GO" id="GO:0032787">
    <property type="term" value="P:monocarboxylic acid metabolic process"/>
    <property type="evidence" value="ECO:0007669"/>
    <property type="project" value="UniProtKB-ARBA"/>
</dbReference>
<dbReference type="InterPro" id="IPR057326">
    <property type="entry name" value="KR_dom"/>
</dbReference>
<dbReference type="SMART" id="SM00822">
    <property type="entry name" value="PKS_KR"/>
    <property type="match status" value="1"/>
</dbReference>
<keyword evidence="5" id="KW-1185">Reference proteome</keyword>
<organism evidence="4 5">
    <name type="scientific">Candidatus Ichthyocystis hellenicum</name>
    <dbReference type="NCBI Taxonomy" id="1561003"/>
    <lineage>
        <taxon>Bacteria</taxon>
        <taxon>Pseudomonadati</taxon>
        <taxon>Pseudomonadota</taxon>
        <taxon>Betaproteobacteria</taxon>
        <taxon>Burkholderiales</taxon>
        <taxon>Candidatus Ichthyocystis</taxon>
    </lineage>
</organism>
<dbReference type="PATRIC" id="fig|1561003.3.peg.769"/>
<evidence type="ECO:0000256" key="2">
    <source>
        <dbReference type="ARBA" id="ARBA00023002"/>
    </source>
</evidence>
<proteinExistence type="inferred from homology"/>
<dbReference type="EMBL" id="LN906597">
    <property type="protein sequence ID" value="CUT17594.1"/>
    <property type="molecule type" value="Genomic_DNA"/>
</dbReference>
<dbReference type="PANTHER" id="PTHR42879:SF2">
    <property type="entry name" value="3-OXOACYL-[ACYL-CARRIER-PROTEIN] REDUCTASE FABG"/>
    <property type="match status" value="1"/>
</dbReference>
<protein>
    <submittedName>
        <fullName evidence="4">3-oxoacyl-[acyl-carrier-protein] reductase</fullName>
    </submittedName>
</protein>
<sequence length="250" mass="26591">MDMNQSKVFVVTGASRGIGRSIFSRLNEKFRDAIVVGTSTTNDGADGITECASSNAWSGRGYVLNIENIDSCQSFVEKVRSDFGAVSVLVNNAGITNDGLAVMMRQDDWDSVIATNLTGPFVLTKLLLKPMIRARWGRIVNVTSVVAYSGNPGQANYVAAKSGLVGLTKSLALEMASRQITVNCVAPGFIDTDMTGKLNDQQRDLVINSIPLGYVGSPDDVAAAVEFLVSDSARYITGTTIHVNGGLCLN</sequence>
<dbReference type="AlphaFoldDB" id="A0A0S4M4F4"/>
<dbReference type="InterPro" id="IPR020904">
    <property type="entry name" value="Sc_DH/Rdtase_CS"/>
</dbReference>
<dbReference type="Proteomes" id="UP000198651">
    <property type="component" value="Chromosome I"/>
</dbReference>
<dbReference type="InterPro" id="IPR002347">
    <property type="entry name" value="SDR_fam"/>
</dbReference>
<feature type="domain" description="Ketoreductase" evidence="3">
    <location>
        <begin position="7"/>
        <end position="192"/>
    </location>
</feature>
<comment type="similarity">
    <text evidence="1">Belongs to the short-chain dehydrogenases/reductases (SDR) family.</text>
</comment>
<dbReference type="Pfam" id="PF13561">
    <property type="entry name" value="adh_short_C2"/>
    <property type="match status" value="1"/>
</dbReference>
<evidence type="ECO:0000259" key="3">
    <source>
        <dbReference type="SMART" id="SM00822"/>
    </source>
</evidence>
<dbReference type="Gene3D" id="3.40.50.720">
    <property type="entry name" value="NAD(P)-binding Rossmann-like Domain"/>
    <property type="match status" value="1"/>
</dbReference>
<dbReference type="PRINTS" id="PR00081">
    <property type="entry name" value="GDHRDH"/>
</dbReference>
<dbReference type="InterPro" id="IPR036291">
    <property type="entry name" value="NAD(P)-bd_dom_sf"/>
</dbReference>
<dbReference type="PRINTS" id="PR00080">
    <property type="entry name" value="SDRFAMILY"/>
</dbReference>
<evidence type="ECO:0000313" key="4">
    <source>
        <dbReference type="EMBL" id="CUT17594.1"/>
    </source>
</evidence>